<dbReference type="PANTHER" id="PTHR10689:SF6">
    <property type="entry name" value="MICROSOMAL GLUTATHIONE S-TRANSFERASE 1"/>
    <property type="match status" value="1"/>
</dbReference>
<evidence type="ECO:0000313" key="6">
    <source>
        <dbReference type="Proteomes" id="UP001549921"/>
    </source>
</evidence>
<comment type="caution">
    <text evidence="5">The sequence shown here is derived from an EMBL/GenBank/DDBJ whole genome shotgun (WGS) entry which is preliminary data.</text>
</comment>
<keyword evidence="3" id="KW-0256">Endoplasmic reticulum</keyword>
<feature type="transmembrane region" description="Helical" evidence="4">
    <location>
        <begin position="15"/>
        <end position="39"/>
    </location>
</feature>
<evidence type="ECO:0000256" key="4">
    <source>
        <dbReference type="SAM" id="Phobius"/>
    </source>
</evidence>
<evidence type="ECO:0000256" key="2">
    <source>
        <dbReference type="ARBA" id="ARBA00010459"/>
    </source>
</evidence>
<feature type="transmembrane region" description="Helical" evidence="4">
    <location>
        <begin position="60"/>
        <end position="90"/>
    </location>
</feature>
<dbReference type="InterPro" id="IPR023352">
    <property type="entry name" value="MAPEG-like_dom_sf"/>
</dbReference>
<gene>
    <name evidence="5" type="ORF">ABMA28_002869</name>
</gene>
<evidence type="ECO:0008006" key="7">
    <source>
        <dbReference type="Google" id="ProtNLM"/>
    </source>
</evidence>
<comment type="similarity">
    <text evidence="2">Belongs to the MAPEG family.</text>
</comment>
<organism evidence="5 6">
    <name type="scientific">Loxostege sticticalis</name>
    <name type="common">Beet webworm moth</name>
    <dbReference type="NCBI Taxonomy" id="481309"/>
    <lineage>
        <taxon>Eukaryota</taxon>
        <taxon>Metazoa</taxon>
        <taxon>Ecdysozoa</taxon>
        <taxon>Arthropoda</taxon>
        <taxon>Hexapoda</taxon>
        <taxon>Insecta</taxon>
        <taxon>Pterygota</taxon>
        <taxon>Neoptera</taxon>
        <taxon>Endopterygota</taxon>
        <taxon>Lepidoptera</taxon>
        <taxon>Glossata</taxon>
        <taxon>Ditrysia</taxon>
        <taxon>Pyraloidea</taxon>
        <taxon>Crambidae</taxon>
        <taxon>Pyraustinae</taxon>
        <taxon>Loxostege</taxon>
    </lineage>
</organism>
<sequence length="134" mass="15067">MVVTIVLDSPLTESYMVHAALLAIKLLALSPLAAMTWVNKGIFDNPDIVRRAYLSELKSLAPFWIVGALYITTDPPTVLGLTMFRLYSIARMMVIFGYATKPLPVFFTDLSLIVSYFITSYMAAWVVFCYRKAI</sequence>
<feature type="transmembrane region" description="Helical" evidence="4">
    <location>
        <begin position="110"/>
        <end position="130"/>
    </location>
</feature>
<evidence type="ECO:0000256" key="1">
    <source>
        <dbReference type="ARBA" id="ARBA00004477"/>
    </source>
</evidence>
<keyword evidence="4" id="KW-0812">Transmembrane</keyword>
<keyword evidence="4" id="KW-0472">Membrane</keyword>
<dbReference type="PANTHER" id="PTHR10689">
    <property type="entry name" value="MICROSOMAL GLUTATHIONE S-TRANSFERASE 1"/>
    <property type="match status" value="1"/>
</dbReference>
<dbReference type="SUPFAM" id="SSF161084">
    <property type="entry name" value="MAPEG domain-like"/>
    <property type="match status" value="1"/>
</dbReference>
<dbReference type="AlphaFoldDB" id="A0ABD0SZI2"/>
<accession>A0ABD0SZI2</accession>
<keyword evidence="4" id="KW-1133">Transmembrane helix</keyword>
<comment type="subcellular location">
    <subcellularLocation>
        <location evidence="1">Endoplasmic reticulum membrane</location>
        <topology evidence="1">Multi-pass membrane protein</topology>
    </subcellularLocation>
</comment>
<dbReference type="EMBL" id="JBEDNZ010000013">
    <property type="protein sequence ID" value="KAL0830741.1"/>
    <property type="molecule type" value="Genomic_DNA"/>
</dbReference>
<dbReference type="Proteomes" id="UP001549921">
    <property type="component" value="Unassembled WGS sequence"/>
</dbReference>
<evidence type="ECO:0000256" key="3">
    <source>
        <dbReference type="ARBA" id="ARBA00022824"/>
    </source>
</evidence>
<reference evidence="5 6" key="1">
    <citation type="submission" date="2024-06" db="EMBL/GenBank/DDBJ databases">
        <title>A chromosome-level genome assembly of beet webworm, Loxostege sticticalis.</title>
        <authorList>
            <person name="Zhang Y."/>
        </authorList>
    </citation>
    <scope>NUCLEOTIDE SEQUENCE [LARGE SCALE GENOMIC DNA]</scope>
    <source>
        <strain evidence="5">AQ028</strain>
        <tissue evidence="5">Male pupae</tissue>
    </source>
</reference>
<name>A0ABD0SZI2_LOXSC</name>
<proteinExistence type="inferred from homology"/>
<dbReference type="GO" id="GO:0005789">
    <property type="term" value="C:endoplasmic reticulum membrane"/>
    <property type="evidence" value="ECO:0007669"/>
    <property type="project" value="UniProtKB-SubCell"/>
</dbReference>
<evidence type="ECO:0000313" key="5">
    <source>
        <dbReference type="EMBL" id="KAL0830741.1"/>
    </source>
</evidence>
<dbReference type="Gene3D" id="1.20.120.550">
    <property type="entry name" value="Membrane associated eicosanoid/glutathione metabolism-like domain"/>
    <property type="match status" value="1"/>
</dbReference>
<protein>
    <recommendedName>
        <fullName evidence="7">Glutathione transferase</fullName>
    </recommendedName>
</protein>
<dbReference type="InterPro" id="IPR040162">
    <property type="entry name" value="MGST1-like"/>
</dbReference>